<protein>
    <submittedName>
        <fullName evidence="1">Uncharacterized protein</fullName>
    </submittedName>
</protein>
<sequence length="132" mass="14559">MTGQTVEWGVQLTLPTGGITVERFATCAIATNSAVAFNRRTRPRAGIFGRRAKSDRAKVVFRVVRYGDWTVGSTGDEWGVRETWTDGYVEIRACLDRDHADFSAGLTKNGSTRIVVSRTKQTGHWQPVGVVT</sequence>
<dbReference type="Proteomes" id="UP001058271">
    <property type="component" value="Chromosome"/>
</dbReference>
<evidence type="ECO:0000313" key="1">
    <source>
        <dbReference type="EMBL" id="UWZ37819.1"/>
    </source>
</evidence>
<organism evidence="1 2">
    <name type="scientific">Dactylosporangium roseum</name>
    <dbReference type="NCBI Taxonomy" id="47989"/>
    <lineage>
        <taxon>Bacteria</taxon>
        <taxon>Bacillati</taxon>
        <taxon>Actinomycetota</taxon>
        <taxon>Actinomycetes</taxon>
        <taxon>Micromonosporales</taxon>
        <taxon>Micromonosporaceae</taxon>
        <taxon>Dactylosporangium</taxon>
    </lineage>
</organism>
<accession>A0ABY5Z850</accession>
<reference evidence="1" key="1">
    <citation type="submission" date="2021-04" db="EMBL/GenBank/DDBJ databases">
        <title>Biosynthetic gene clusters of Dactylosporangioum roseum.</title>
        <authorList>
            <person name="Hartkoorn R.C."/>
            <person name="Beaudoing E."/>
            <person name="Hot D."/>
            <person name="Moureu S."/>
        </authorList>
    </citation>
    <scope>NUCLEOTIDE SEQUENCE</scope>
    <source>
        <strain evidence="1">NRRL B-16295</strain>
    </source>
</reference>
<proteinExistence type="predicted"/>
<keyword evidence="2" id="KW-1185">Reference proteome</keyword>
<evidence type="ECO:0000313" key="2">
    <source>
        <dbReference type="Proteomes" id="UP001058271"/>
    </source>
</evidence>
<dbReference type="EMBL" id="CP073721">
    <property type="protein sequence ID" value="UWZ37819.1"/>
    <property type="molecule type" value="Genomic_DNA"/>
</dbReference>
<gene>
    <name evidence="1" type="ORF">Drose_05975</name>
</gene>
<name>A0ABY5Z850_9ACTN</name>
<dbReference type="RefSeq" id="WP_260727182.1">
    <property type="nucleotide sequence ID" value="NZ_BAAABS010000033.1"/>
</dbReference>